<dbReference type="PANTHER" id="PTHR33930">
    <property type="entry name" value="ALKYL HYDROPEROXIDE REDUCTASE AHPD"/>
    <property type="match status" value="1"/>
</dbReference>
<evidence type="ECO:0000313" key="3">
    <source>
        <dbReference type="Proteomes" id="UP000216101"/>
    </source>
</evidence>
<dbReference type="Gene3D" id="1.20.1290.10">
    <property type="entry name" value="AhpD-like"/>
    <property type="match status" value="1"/>
</dbReference>
<sequence length="108" mass="11326">MENNEKLMSNAFQVFMQEAPKHAQAWASAVQGLGAASSLDKKTESLAYLAVLSVQGLESGIPFHVKIAKEAGASREEVVSAILLGLPAAGNRVIGALPVALHAFDKLV</sequence>
<dbReference type="EMBL" id="NHNI01000001">
    <property type="protein sequence ID" value="OZY85831.1"/>
    <property type="molecule type" value="Genomic_DNA"/>
</dbReference>
<organism evidence="2 3">
    <name type="scientific">Cellvibrio mixtus</name>
    <dbReference type="NCBI Taxonomy" id="39650"/>
    <lineage>
        <taxon>Bacteria</taxon>
        <taxon>Pseudomonadati</taxon>
        <taxon>Pseudomonadota</taxon>
        <taxon>Gammaproteobacteria</taxon>
        <taxon>Cellvibrionales</taxon>
        <taxon>Cellvibrionaceae</taxon>
        <taxon>Cellvibrio</taxon>
    </lineage>
</organism>
<dbReference type="GO" id="GO:0051920">
    <property type="term" value="F:peroxiredoxin activity"/>
    <property type="evidence" value="ECO:0007669"/>
    <property type="project" value="InterPro"/>
</dbReference>
<dbReference type="InterPro" id="IPR003779">
    <property type="entry name" value="CMD-like"/>
</dbReference>
<keyword evidence="3" id="KW-1185">Reference proteome</keyword>
<dbReference type="InterPro" id="IPR029032">
    <property type="entry name" value="AhpD-like"/>
</dbReference>
<gene>
    <name evidence="2" type="ORF">CBP51_01950</name>
</gene>
<evidence type="ECO:0000259" key="1">
    <source>
        <dbReference type="Pfam" id="PF02627"/>
    </source>
</evidence>
<dbReference type="RefSeq" id="WP_094983658.1">
    <property type="nucleotide sequence ID" value="NZ_NHNI01000001.1"/>
</dbReference>
<reference evidence="3" key="1">
    <citation type="submission" date="2017-05" db="EMBL/GenBank/DDBJ databases">
        <authorList>
            <person name="Barney B.M."/>
        </authorList>
    </citation>
    <scope>NUCLEOTIDE SEQUENCE [LARGE SCALE GENOMIC DNA]</scope>
    <source>
        <strain evidence="3">PSBB022</strain>
    </source>
</reference>
<proteinExistence type="predicted"/>
<comment type="caution">
    <text evidence="2">The sequence shown here is derived from an EMBL/GenBank/DDBJ whole genome shotgun (WGS) entry which is preliminary data.</text>
</comment>
<dbReference type="PANTHER" id="PTHR33930:SF2">
    <property type="entry name" value="BLR3452 PROTEIN"/>
    <property type="match status" value="1"/>
</dbReference>
<accession>A0A266Q8Y4</accession>
<feature type="domain" description="Carboxymuconolactone decarboxylase-like" evidence="1">
    <location>
        <begin position="20"/>
        <end position="100"/>
    </location>
</feature>
<evidence type="ECO:0000313" key="2">
    <source>
        <dbReference type="EMBL" id="OZY85831.1"/>
    </source>
</evidence>
<dbReference type="Pfam" id="PF02627">
    <property type="entry name" value="CMD"/>
    <property type="match status" value="1"/>
</dbReference>
<dbReference type="SUPFAM" id="SSF69118">
    <property type="entry name" value="AhpD-like"/>
    <property type="match status" value="1"/>
</dbReference>
<name>A0A266Q8Y4_9GAMM</name>
<protein>
    <submittedName>
        <fullName evidence="2">Carboxymuconolactone decarboxylase</fullName>
    </submittedName>
</protein>
<dbReference type="Proteomes" id="UP000216101">
    <property type="component" value="Unassembled WGS sequence"/>
</dbReference>
<dbReference type="AlphaFoldDB" id="A0A266Q8Y4"/>